<dbReference type="InterPro" id="IPR003661">
    <property type="entry name" value="HisK_dim/P_dom"/>
</dbReference>
<dbReference type="CDD" id="cd00075">
    <property type="entry name" value="HATPase"/>
    <property type="match status" value="1"/>
</dbReference>
<evidence type="ECO:0000256" key="5">
    <source>
        <dbReference type="ARBA" id="ARBA00022679"/>
    </source>
</evidence>
<accession>A0ABS6BJN8</accession>
<evidence type="ECO:0000313" key="17">
    <source>
        <dbReference type="Proteomes" id="UP000776276"/>
    </source>
</evidence>
<evidence type="ECO:0000256" key="4">
    <source>
        <dbReference type="ARBA" id="ARBA00022519"/>
    </source>
</evidence>
<evidence type="ECO:0000256" key="7">
    <source>
        <dbReference type="ARBA" id="ARBA00022741"/>
    </source>
</evidence>
<dbReference type="PROSITE" id="PS50109">
    <property type="entry name" value="HIS_KIN"/>
    <property type="match status" value="1"/>
</dbReference>
<feature type="domain" description="Histidine kinase" evidence="14">
    <location>
        <begin position="250"/>
        <end position="446"/>
    </location>
</feature>
<feature type="domain" description="HAMP" evidence="15">
    <location>
        <begin position="190"/>
        <end position="242"/>
    </location>
</feature>
<evidence type="ECO:0000313" key="16">
    <source>
        <dbReference type="EMBL" id="MBU3078515.1"/>
    </source>
</evidence>
<evidence type="ECO:0000256" key="11">
    <source>
        <dbReference type="ARBA" id="ARBA00023012"/>
    </source>
</evidence>
<proteinExistence type="predicted"/>
<evidence type="ECO:0000256" key="1">
    <source>
        <dbReference type="ARBA" id="ARBA00000085"/>
    </source>
</evidence>
<keyword evidence="7" id="KW-0547">Nucleotide-binding</keyword>
<dbReference type="EC" id="2.7.13.3" evidence="3"/>
<evidence type="ECO:0000256" key="6">
    <source>
        <dbReference type="ARBA" id="ARBA00022692"/>
    </source>
</evidence>
<dbReference type="InterPro" id="IPR050980">
    <property type="entry name" value="2C_sensor_his_kinase"/>
</dbReference>
<dbReference type="PROSITE" id="PS51257">
    <property type="entry name" value="PROKAR_LIPOPROTEIN"/>
    <property type="match status" value="1"/>
</dbReference>
<dbReference type="PANTHER" id="PTHR44936">
    <property type="entry name" value="SENSOR PROTEIN CREC"/>
    <property type="match status" value="1"/>
</dbReference>
<evidence type="ECO:0000256" key="8">
    <source>
        <dbReference type="ARBA" id="ARBA00022777"/>
    </source>
</evidence>
<dbReference type="CDD" id="cd00082">
    <property type="entry name" value="HisKA"/>
    <property type="match status" value="1"/>
</dbReference>
<reference evidence="16 17" key="1">
    <citation type="submission" date="2021-06" db="EMBL/GenBank/DDBJ databases">
        <title>Sphingomonas sp. XMGL2, whole genome shotgun sequencing project.</title>
        <authorList>
            <person name="Zhao G."/>
            <person name="Shen L."/>
        </authorList>
    </citation>
    <scope>NUCLEOTIDE SEQUENCE [LARGE SCALE GENOMIC DNA]</scope>
    <source>
        <strain evidence="16 17">XMGL2</strain>
    </source>
</reference>
<organism evidence="16 17">
    <name type="scientific">Sphingomonas quercus</name>
    <dbReference type="NCBI Taxonomy" id="2842451"/>
    <lineage>
        <taxon>Bacteria</taxon>
        <taxon>Pseudomonadati</taxon>
        <taxon>Pseudomonadota</taxon>
        <taxon>Alphaproteobacteria</taxon>
        <taxon>Sphingomonadales</taxon>
        <taxon>Sphingomonadaceae</taxon>
        <taxon>Sphingomonas</taxon>
    </lineage>
</organism>
<keyword evidence="6 13" id="KW-0812">Transmembrane</keyword>
<comment type="subcellular location">
    <subcellularLocation>
        <location evidence="2">Cell inner membrane</location>
        <topology evidence="2">Multi-pass membrane protein</topology>
    </subcellularLocation>
</comment>
<dbReference type="GO" id="GO:0016301">
    <property type="term" value="F:kinase activity"/>
    <property type="evidence" value="ECO:0007669"/>
    <property type="project" value="UniProtKB-KW"/>
</dbReference>
<dbReference type="SMART" id="SM00304">
    <property type="entry name" value="HAMP"/>
    <property type="match status" value="1"/>
</dbReference>
<comment type="catalytic activity">
    <reaction evidence="1">
        <text>ATP + protein L-histidine = ADP + protein N-phospho-L-histidine.</text>
        <dbReference type="EC" id="2.7.13.3"/>
    </reaction>
</comment>
<evidence type="ECO:0000259" key="14">
    <source>
        <dbReference type="PROSITE" id="PS50109"/>
    </source>
</evidence>
<dbReference type="InterPro" id="IPR003660">
    <property type="entry name" value="HAMP_dom"/>
</dbReference>
<keyword evidence="10 13" id="KW-1133">Transmembrane helix</keyword>
<dbReference type="Pfam" id="PF02518">
    <property type="entry name" value="HATPase_c"/>
    <property type="match status" value="1"/>
</dbReference>
<keyword evidence="4" id="KW-0997">Cell inner membrane</keyword>
<evidence type="ECO:0000259" key="15">
    <source>
        <dbReference type="PROSITE" id="PS50885"/>
    </source>
</evidence>
<gene>
    <name evidence="16" type="ORF">KOF26_11600</name>
</gene>
<dbReference type="Pfam" id="PF00672">
    <property type="entry name" value="HAMP"/>
    <property type="match status" value="1"/>
</dbReference>
<sequence>MMSGWLRRLPIFWQTLLLVLACLLVAQAMSIAMFVSVRPPRPQVYPMGDIAEALGAPRHGRDDDDTPRLATQLTRSAPTADTEGMVTDSSMVSRLAERLGVPVSCVRLFYEADQSATYPFRFKKVDSGVPIRHGEPMFFNTVLAGVQKDGVWRVVRTPDKPWISPWQQRTVLWFVLSALMVLPLAFLFARQLASPIRRFAAAADRVGHDPRAPAVPVGGPAEVRLAAQALTAMQLRLSETLAERTAMIAAIAHDLRTPLARIAFRIETAPDALRKPVQSDVEQMRAMIAATIGFVRGVHVGEKKGLDLLALVQRIASHCHEMGSKVSVAGSPAWVEGDSVALERLFQNIIDNALAYAGSAEITVIADEGRACVKVADRGPGLPEPMLDDAFRPFNRGDPSRSRQTGGIGLGLAIARSIAAEHGGTVTAANRDGGGLVVTTEFPAAPHLAPAS</sequence>
<keyword evidence="17" id="KW-1185">Reference proteome</keyword>
<comment type="caution">
    <text evidence="16">The sequence shown here is derived from an EMBL/GenBank/DDBJ whole genome shotgun (WGS) entry which is preliminary data.</text>
</comment>
<keyword evidence="12 13" id="KW-0472">Membrane</keyword>
<dbReference type="Proteomes" id="UP000776276">
    <property type="component" value="Unassembled WGS sequence"/>
</dbReference>
<keyword evidence="5" id="KW-0808">Transferase</keyword>
<dbReference type="InterPro" id="IPR003594">
    <property type="entry name" value="HATPase_dom"/>
</dbReference>
<evidence type="ECO:0000256" key="2">
    <source>
        <dbReference type="ARBA" id="ARBA00004429"/>
    </source>
</evidence>
<name>A0ABS6BJN8_9SPHN</name>
<keyword evidence="11" id="KW-0902">Two-component regulatory system</keyword>
<keyword evidence="8 16" id="KW-0418">Kinase</keyword>
<keyword evidence="9" id="KW-0067">ATP-binding</keyword>
<protein>
    <recommendedName>
        <fullName evidence="3">histidine kinase</fullName>
        <ecNumber evidence="3">2.7.13.3</ecNumber>
    </recommendedName>
</protein>
<keyword evidence="4" id="KW-1003">Cell membrane</keyword>
<evidence type="ECO:0000256" key="3">
    <source>
        <dbReference type="ARBA" id="ARBA00012438"/>
    </source>
</evidence>
<dbReference type="SMART" id="SM00387">
    <property type="entry name" value="HATPase_c"/>
    <property type="match status" value="1"/>
</dbReference>
<evidence type="ECO:0000256" key="12">
    <source>
        <dbReference type="ARBA" id="ARBA00023136"/>
    </source>
</evidence>
<evidence type="ECO:0000256" key="13">
    <source>
        <dbReference type="SAM" id="Phobius"/>
    </source>
</evidence>
<dbReference type="InterPro" id="IPR005467">
    <property type="entry name" value="His_kinase_dom"/>
</dbReference>
<evidence type="ECO:0000256" key="9">
    <source>
        <dbReference type="ARBA" id="ARBA00022840"/>
    </source>
</evidence>
<feature type="transmembrane region" description="Helical" evidence="13">
    <location>
        <begin position="171"/>
        <end position="189"/>
    </location>
</feature>
<dbReference type="PROSITE" id="PS50885">
    <property type="entry name" value="HAMP"/>
    <property type="match status" value="1"/>
</dbReference>
<dbReference type="EMBL" id="JAHKRT010000005">
    <property type="protein sequence ID" value="MBU3078515.1"/>
    <property type="molecule type" value="Genomic_DNA"/>
</dbReference>
<dbReference type="PANTHER" id="PTHR44936:SF5">
    <property type="entry name" value="SENSOR HISTIDINE KINASE ENVZ"/>
    <property type="match status" value="1"/>
</dbReference>
<evidence type="ECO:0000256" key="10">
    <source>
        <dbReference type="ARBA" id="ARBA00022989"/>
    </source>
</evidence>
<dbReference type="SMART" id="SM00388">
    <property type="entry name" value="HisKA"/>
    <property type="match status" value="1"/>
</dbReference>